<organism evidence="2 3">
    <name type="scientific">Liquorilactobacillus vini DSM 20605</name>
    <dbReference type="NCBI Taxonomy" id="1133569"/>
    <lineage>
        <taxon>Bacteria</taxon>
        <taxon>Bacillati</taxon>
        <taxon>Bacillota</taxon>
        <taxon>Bacilli</taxon>
        <taxon>Lactobacillales</taxon>
        <taxon>Lactobacillaceae</taxon>
        <taxon>Liquorilactobacillus</taxon>
    </lineage>
</organism>
<reference evidence="2 3" key="1">
    <citation type="journal article" date="2015" name="Genome Announc.">
        <title>Expanding the biotechnology potential of lactobacilli through comparative genomics of 213 strains and associated genera.</title>
        <authorList>
            <person name="Sun Z."/>
            <person name="Harris H.M."/>
            <person name="McCann A."/>
            <person name="Guo C."/>
            <person name="Argimon S."/>
            <person name="Zhang W."/>
            <person name="Yang X."/>
            <person name="Jeffery I.B."/>
            <person name="Cooney J.C."/>
            <person name="Kagawa T.F."/>
            <person name="Liu W."/>
            <person name="Song Y."/>
            <person name="Salvetti E."/>
            <person name="Wrobel A."/>
            <person name="Rasinkangas P."/>
            <person name="Parkhill J."/>
            <person name="Rea M.C."/>
            <person name="O'Sullivan O."/>
            <person name="Ritari J."/>
            <person name="Douillard F.P."/>
            <person name="Paul Ross R."/>
            <person name="Yang R."/>
            <person name="Briner A.E."/>
            <person name="Felis G.E."/>
            <person name="de Vos W.M."/>
            <person name="Barrangou R."/>
            <person name="Klaenhammer T.R."/>
            <person name="Caufield P.W."/>
            <person name="Cui Y."/>
            <person name="Zhang H."/>
            <person name="O'Toole P.W."/>
        </authorList>
    </citation>
    <scope>NUCLEOTIDE SEQUENCE [LARGE SCALE GENOMIC DNA]</scope>
    <source>
        <strain evidence="2 3">DSM 20605</strain>
    </source>
</reference>
<sequence>MPKNRNDLIKKDIAQRLKTERNLTKKPAKSTSGSQKIALLISLLITLGIIVSLLQVLF</sequence>
<keyword evidence="1" id="KW-1133">Transmembrane helix</keyword>
<evidence type="ECO:0000313" key="2">
    <source>
        <dbReference type="EMBL" id="KRM89145.1"/>
    </source>
</evidence>
<comment type="caution">
    <text evidence="2">The sequence shown here is derived from an EMBL/GenBank/DDBJ whole genome shotgun (WGS) entry which is preliminary data.</text>
</comment>
<keyword evidence="1" id="KW-0472">Membrane</keyword>
<keyword evidence="1" id="KW-0812">Transmembrane</keyword>
<accession>A0A0R2CKS8</accession>
<feature type="transmembrane region" description="Helical" evidence="1">
    <location>
        <begin position="37"/>
        <end position="57"/>
    </location>
</feature>
<dbReference type="STRING" id="1133569.FD21_GL000194"/>
<gene>
    <name evidence="2" type="ORF">FD21_GL000194</name>
</gene>
<keyword evidence="3" id="KW-1185">Reference proteome</keyword>
<proteinExistence type="predicted"/>
<protein>
    <submittedName>
        <fullName evidence="2">Uncharacterized protein</fullName>
    </submittedName>
</protein>
<dbReference type="AlphaFoldDB" id="A0A0R2CKS8"/>
<dbReference type="EMBL" id="AYYX01000011">
    <property type="protein sequence ID" value="KRM89145.1"/>
    <property type="molecule type" value="Genomic_DNA"/>
</dbReference>
<dbReference type="PATRIC" id="fig|1133569.4.peg.202"/>
<evidence type="ECO:0000313" key="3">
    <source>
        <dbReference type="Proteomes" id="UP000051576"/>
    </source>
</evidence>
<dbReference type="RefSeq" id="WP_156397528.1">
    <property type="nucleotide sequence ID" value="NZ_AHYZ01000058.1"/>
</dbReference>
<dbReference type="Proteomes" id="UP000051576">
    <property type="component" value="Unassembled WGS sequence"/>
</dbReference>
<evidence type="ECO:0000256" key="1">
    <source>
        <dbReference type="SAM" id="Phobius"/>
    </source>
</evidence>
<name>A0A0R2CKS8_9LACO</name>